<sequence length="199" mass="21844">MLVTAAVEHCAPLLEASSLQEPLGDMSGQQPEEVVFCNASAYFSAEEWKRFDEWQKALYRNVMKEIHHALLLLVSPNLSTRVCLKKEEEPISIFIDHLGEKVGQTSKSLDIETFAISEINSQSNTEVKVPLGAPCSRSPSILSSQLLALTQSLYAEDSSICPPNSAETYRPLYKDAVGTHTEPRTLSAPAAPRLGTVNQ</sequence>
<dbReference type="AlphaFoldDB" id="A0AAV7SDA7"/>
<keyword evidence="3" id="KW-1185">Reference proteome</keyword>
<dbReference type="Gene3D" id="6.10.140.140">
    <property type="match status" value="1"/>
</dbReference>
<dbReference type="PROSITE" id="PS50805">
    <property type="entry name" value="KRAB"/>
    <property type="match status" value="1"/>
</dbReference>
<dbReference type="Pfam" id="PF01352">
    <property type="entry name" value="KRAB"/>
    <property type="match status" value="1"/>
</dbReference>
<evidence type="ECO:0000313" key="2">
    <source>
        <dbReference type="EMBL" id="KAJ1161158.1"/>
    </source>
</evidence>
<dbReference type="EMBL" id="JANPWB010000008">
    <property type="protein sequence ID" value="KAJ1161158.1"/>
    <property type="molecule type" value="Genomic_DNA"/>
</dbReference>
<dbReference type="SMART" id="SM00349">
    <property type="entry name" value="KRAB"/>
    <property type="match status" value="1"/>
</dbReference>
<reference evidence="2" key="1">
    <citation type="journal article" date="2022" name="bioRxiv">
        <title>Sequencing and chromosome-scale assembly of the giantPleurodeles waltlgenome.</title>
        <authorList>
            <person name="Brown T."/>
            <person name="Elewa A."/>
            <person name="Iarovenko S."/>
            <person name="Subramanian E."/>
            <person name="Araus A.J."/>
            <person name="Petzold A."/>
            <person name="Susuki M."/>
            <person name="Suzuki K.-i.T."/>
            <person name="Hayashi T."/>
            <person name="Toyoda A."/>
            <person name="Oliveira C."/>
            <person name="Osipova E."/>
            <person name="Leigh N.D."/>
            <person name="Simon A."/>
            <person name="Yun M.H."/>
        </authorList>
    </citation>
    <scope>NUCLEOTIDE SEQUENCE</scope>
    <source>
        <strain evidence="2">20211129_DDA</strain>
        <tissue evidence="2">Liver</tissue>
    </source>
</reference>
<dbReference type="CDD" id="cd07765">
    <property type="entry name" value="KRAB_A-box"/>
    <property type="match status" value="1"/>
</dbReference>
<accession>A0AAV7SDA7</accession>
<dbReference type="SUPFAM" id="SSF109640">
    <property type="entry name" value="KRAB domain (Kruppel-associated box)"/>
    <property type="match status" value="1"/>
</dbReference>
<dbReference type="InterPro" id="IPR050169">
    <property type="entry name" value="Krueppel_C2H2_ZnF"/>
</dbReference>
<proteinExistence type="predicted"/>
<name>A0AAV7SDA7_PLEWA</name>
<dbReference type="InterPro" id="IPR001909">
    <property type="entry name" value="KRAB"/>
</dbReference>
<dbReference type="Proteomes" id="UP001066276">
    <property type="component" value="Chromosome 4_2"/>
</dbReference>
<organism evidence="2 3">
    <name type="scientific">Pleurodeles waltl</name>
    <name type="common">Iberian ribbed newt</name>
    <dbReference type="NCBI Taxonomy" id="8319"/>
    <lineage>
        <taxon>Eukaryota</taxon>
        <taxon>Metazoa</taxon>
        <taxon>Chordata</taxon>
        <taxon>Craniata</taxon>
        <taxon>Vertebrata</taxon>
        <taxon>Euteleostomi</taxon>
        <taxon>Amphibia</taxon>
        <taxon>Batrachia</taxon>
        <taxon>Caudata</taxon>
        <taxon>Salamandroidea</taxon>
        <taxon>Salamandridae</taxon>
        <taxon>Pleurodelinae</taxon>
        <taxon>Pleurodeles</taxon>
    </lineage>
</organism>
<evidence type="ECO:0000259" key="1">
    <source>
        <dbReference type="PROSITE" id="PS50805"/>
    </source>
</evidence>
<evidence type="ECO:0000313" key="3">
    <source>
        <dbReference type="Proteomes" id="UP001066276"/>
    </source>
</evidence>
<comment type="caution">
    <text evidence="2">The sequence shown here is derived from an EMBL/GenBank/DDBJ whole genome shotgun (WGS) entry which is preliminary data.</text>
</comment>
<gene>
    <name evidence="2" type="ORF">NDU88_001645</name>
</gene>
<feature type="domain" description="KRAB" evidence="1">
    <location>
        <begin position="34"/>
        <end position="115"/>
    </location>
</feature>
<protein>
    <recommendedName>
        <fullName evidence="1">KRAB domain-containing protein</fullName>
    </recommendedName>
</protein>
<dbReference type="GO" id="GO:0006355">
    <property type="term" value="P:regulation of DNA-templated transcription"/>
    <property type="evidence" value="ECO:0007669"/>
    <property type="project" value="InterPro"/>
</dbReference>
<dbReference type="InterPro" id="IPR036051">
    <property type="entry name" value="KRAB_dom_sf"/>
</dbReference>
<dbReference type="PANTHER" id="PTHR23232:SF152">
    <property type="entry name" value="ZINC FINGER PROTEIN 182"/>
    <property type="match status" value="1"/>
</dbReference>
<dbReference type="PANTHER" id="PTHR23232">
    <property type="entry name" value="KRAB DOMAIN C2H2 ZINC FINGER"/>
    <property type="match status" value="1"/>
</dbReference>